<proteinExistence type="predicted"/>
<dbReference type="Gramene" id="KCW73577">
    <property type="protein sequence ID" value="KCW73577"/>
    <property type="gene ID" value="EUGRSUZ_E02131"/>
</dbReference>
<reference evidence="4" key="1">
    <citation type="submission" date="2013-07" db="EMBL/GenBank/DDBJ databases">
        <title>The genome of Eucalyptus grandis.</title>
        <authorList>
            <person name="Schmutz J."/>
            <person name="Hayes R."/>
            <person name="Myburg A."/>
            <person name="Tuskan G."/>
            <person name="Grattapaglia D."/>
            <person name="Rokhsar D.S."/>
        </authorList>
    </citation>
    <scope>NUCLEOTIDE SEQUENCE</scope>
    <source>
        <tissue evidence="4">Leaf extractions</tissue>
    </source>
</reference>
<organism evidence="4">
    <name type="scientific">Eucalyptus grandis</name>
    <name type="common">Flooded gum</name>
    <dbReference type="NCBI Taxonomy" id="71139"/>
    <lineage>
        <taxon>Eukaryota</taxon>
        <taxon>Viridiplantae</taxon>
        <taxon>Streptophyta</taxon>
        <taxon>Embryophyta</taxon>
        <taxon>Tracheophyta</taxon>
        <taxon>Spermatophyta</taxon>
        <taxon>Magnoliopsida</taxon>
        <taxon>eudicotyledons</taxon>
        <taxon>Gunneridae</taxon>
        <taxon>Pentapetalae</taxon>
        <taxon>rosids</taxon>
        <taxon>malvids</taxon>
        <taxon>Myrtales</taxon>
        <taxon>Myrtaceae</taxon>
        <taxon>Myrtoideae</taxon>
        <taxon>Eucalypteae</taxon>
        <taxon>Eucalyptus</taxon>
    </lineage>
</organism>
<dbReference type="Gene3D" id="3.40.50.10490">
    <property type="entry name" value="Glucose-6-phosphate isomerase like protein, domain 1"/>
    <property type="match status" value="1"/>
</dbReference>
<dbReference type="GO" id="GO:0006096">
    <property type="term" value="P:glycolytic process"/>
    <property type="evidence" value="ECO:0007669"/>
    <property type="project" value="UniProtKB-KW"/>
</dbReference>
<evidence type="ECO:0000256" key="1">
    <source>
        <dbReference type="ARBA" id="ARBA00022432"/>
    </source>
</evidence>
<dbReference type="GO" id="GO:0004347">
    <property type="term" value="F:glucose-6-phosphate isomerase activity"/>
    <property type="evidence" value="ECO:0007669"/>
    <property type="project" value="InterPro"/>
</dbReference>
<evidence type="ECO:0008006" key="5">
    <source>
        <dbReference type="Google" id="ProtNLM"/>
    </source>
</evidence>
<dbReference type="InterPro" id="IPR001672">
    <property type="entry name" value="G6P_Isomerase"/>
</dbReference>
<gene>
    <name evidence="4" type="ORF">EUGRSUZ_E02131</name>
</gene>
<evidence type="ECO:0000256" key="2">
    <source>
        <dbReference type="ARBA" id="ARBA00023152"/>
    </source>
</evidence>
<accession>A0A059C5D8</accession>
<keyword evidence="1" id="KW-0312">Gluconeogenesis</keyword>
<dbReference type="GO" id="GO:0006094">
    <property type="term" value="P:gluconeogenesis"/>
    <property type="evidence" value="ECO:0007669"/>
    <property type="project" value="UniProtKB-KW"/>
</dbReference>
<keyword evidence="2" id="KW-0324">Glycolysis</keyword>
<dbReference type="EMBL" id="KK198757">
    <property type="protein sequence ID" value="KCW73577.1"/>
    <property type="molecule type" value="Genomic_DNA"/>
</dbReference>
<sequence>MKELHNALRLQYWLVVDYVLFWRVWISSAQQVQFKPRTGQSHPDQVWLQIKPPPTSPVDRFTQVLAVGIGGSALGPQFVAKALAPDNPPLESGGTPETRDGLLEVHKAFHDVGLEFAKQILH</sequence>
<keyword evidence="3" id="KW-0413">Isomerase</keyword>
<dbReference type="SUPFAM" id="SSF53697">
    <property type="entry name" value="SIS domain"/>
    <property type="match status" value="1"/>
</dbReference>
<name>A0A059C5D8_EUCGR</name>
<dbReference type="AlphaFoldDB" id="A0A059C5D8"/>
<dbReference type="InterPro" id="IPR046348">
    <property type="entry name" value="SIS_dom_sf"/>
</dbReference>
<evidence type="ECO:0000256" key="3">
    <source>
        <dbReference type="ARBA" id="ARBA00023235"/>
    </source>
</evidence>
<evidence type="ECO:0000313" key="4">
    <source>
        <dbReference type="EMBL" id="KCW73577.1"/>
    </source>
</evidence>
<protein>
    <recommendedName>
        <fullName evidence="5">Glucose-6-phosphate isomerase</fullName>
    </recommendedName>
</protein>
<dbReference type="GO" id="GO:0097367">
    <property type="term" value="F:carbohydrate derivative binding"/>
    <property type="evidence" value="ECO:0007669"/>
    <property type="project" value="InterPro"/>
</dbReference>
<dbReference type="PANTHER" id="PTHR11469:SF1">
    <property type="entry name" value="GLUCOSE-6-PHOSPHATE ISOMERASE"/>
    <property type="match status" value="1"/>
</dbReference>
<dbReference type="PANTHER" id="PTHR11469">
    <property type="entry name" value="GLUCOSE-6-PHOSPHATE ISOMERASE"/>
    <property type="match status" value="1"/>
</dbReference>